<protein>
    <submittedName>
        <fullName evidence="1">Uncharacterized protein</fullName>
    </submittedName>
</protein>
<dbReference type="EMBL" id="JABFAF010000002">
    <property type="protein sequence ID" value="MBA0849533.1"/>
    <property type="molecule type" value="Genomic_DNA"/>
</dbReference>
<dbReference type="Proteomes" id="UP000593576">
    <property type="component" value="Unassembled WGS sequence"/>
</dbReference>
<dbReference type="OrthoDB" id="618098at2759"/>
<keyword evidence="2" id="KW-1185">Reference proteome</keyword>
<comment type="caution">
    <text evidence="1">The sequence shown here is derived from an EMBL/GenBank/DDBJ whole genome shotgun (WGS) entry which is preliminary data.</text>
</comment>
<gene>
    <name evidence="1" type="ORF">Goshw_017168</name>
</gene>
<sequence>MFFLVGKVLLLMDGFFEMPLEPKGNEFQNKMLRWLPVWSICTMLEPLTQIRDSRSVI</sequence>
<reference evidence="1 2" key="1">
    <citation type="journal article" date="2019" name="Genome Biol. Evol.">
        <title>Insights into the evolution of the New World diploid cottons (Gossypium, subgenus Houzingenia) based on genome sequencing.</title>
        <authorList>
            <person name="Grover C.E."/>
            <person name="Arick M.A. 2nd"/>
            <person name="Thrash A."/>
            <person name="Conover J.L."/>
            <person name="Sanders W.S."/>
            <person name="Peterson D.G."/>
            <person name="Frelichowski J.E."/>
            <person name="Scheffler J.A."/>
            <person name="Scheffler B.E."/>
            <person name="Wendel J.F."/>
        </authorList>
    </citation>
    <scope>NUCLEOTIDE SEQUENCE [LARGE SCALE GENOMIC DNA]</scope>
    <source>
        <strain evidence="1">1</strain>
        <tissue evidence="1">Leaf</tissue>
    </source>
</reference>
<organism evidence="1 2">
    <name type="scientific">Gossypium schwendimanii</name>
    <name type="common">Cotton</name>
    <dbReference type="NCBI Taxonomy" id="34291"/>
    <lineage>
        <taxon>Eukaryota</taxon>
        <taxon>Viridiplantae</taxon>
        <taxon>Streptophyta</taxon>
        <taxon>Embryophyta</taxon>
        <taxon>Tracheophyta</taxon>
        <taxon>Spermatophyta</taxon>
        <taxon>Magnoliopsida</taxon>
        <taxon>eudicotyledons</taxon>
        <taxon>Gunneridae</taxon>
        <taxon>Pentapetalae</taxon>
        <taxon>rosids</taxon>
        <taxon>malvids</taxon>
        <taxon>Malvales</taxon>
        <taxon>Malvaceae</taxon>
        <taxon>Malvoideae</taxon>
        <taxon>Gossypium</taxon>
    </lineage>
</organism>
<accession>A0A7J9KSP4</accession>
<dbReference type="AlphaFoldDB" id="A0A7J9KSP4"/>
<name>A0A7J9KSP4_GOSSC</name>
<proteinExistence type="predicted"/>
<evidence type="ECO:0000313" key="1">
    <source>
        <dbReference type="EMBL" id="MBA0849533.1"/>
    </source>
</evidence>
<evidence type="ECO:0000313" key="2">
    <source>
        <dbReference type="Proteomes" id="UP000593576"/>
    </source>
</evidence>